<dbReference type="InterPro" id="IPR058923">
    <property type="entry name" value="RCC1-like_dom"/>
</dbReference>
<dbReference type="InterPro" id="IPR009091">
    <property type="entry name" value="RCC1/BLIP-II"/>
</dbReference>
<dbReference type="GO" id="GO:0005085">
    <property type="term" value="F:guanyl-nucleotide exchange factor activity"/>
    <property type="evidence" value="ECO:0007669"/>
    <property type="project" value="TreeGrafter"/>
</dbReference>
<dbReference type="PRINTS" id="PR00633">
    <property type="entry name" value="RCCNDNSATION"/>
</dbReference>
<dbReference type="AlphaFoldDB" id="A0A540X1I5"/>
<accession>A0A540X1I5</accession>
<organism evidence="5 6">
    <name type="scientific">Myxococcus llanfairpwllgwyngyllgogerychwyrndrobwllllantysiliogogogochensis</name>
    <dbReference type="NCBI Taxonomy" id="2590453"/>
    <lineage>
        <taxon>Bacteria</taxon>
        <taxon>Pseudomonadati</taxon>
        <taxon>Myxococcota</taxon>
        <taxon>Myxococcia</taxon>
        <taxon>Myxococcales</taxon>
        <taxon>Cystobacterineae</taxon>
        <taxon>Myxococcaceae</taxon>
        <taxon>Myxococcus</taxon>
    </lineage>
</organism>
<dbReference type="PROSITE" id="PS50012">
    <property type="entry name" value="RCC1_3"/>
    <property type="match status" value="6"/>
</dbReference>
<feature type="chain" id="PRO_5022118330" evidence="3">
    <location>
        <begin position="20"/>
        <end position="577"/>
    </location>
</feature>
<dbReference type="PROSITE" id="PS51257">
    <property type="entry name" value="PROKAR_LIPOPROTEIN"/>
    <property type="match status" value="1"/>
</dbReference>
<evidence type="ECO:0000259" key="4">
    <source>
        <dbReference type="Pfam" id="PF25390"/>
    </source>
</evidence>
<keyword evidence="3" id="KW-0732">Signal</keyword>
<evidence type="ECO:0000313" key="6">
    <source>
        <dbReference type="Proteomes" id="UP000315369"/>
    </source>
</evidence>
<dbReference type="GO" id="GO:0005737">
    <property type="term" value="C:cytoplasm"/>
    <property type="evidence" value="ECO:0007669"/>
    <property type="project" value="TreeGrafter"/>
</dbReference>
<dbReference type="InterPro" id="IPR000408">
    <property type="entry name" value="Reg_chr_condens"/>
</dbReference>
<proteinExistence type="predicted"/>
<evidence type="ECO:0000256" key="3">
    <source>
        <dbReference type="SAM" id="SignalP"/>
    </source>
</evidence>
<evidence type="ECO:0000313" key="5">
    <source>
        <dbReference type="EMBL" id="TQF15127.1"/>
    </source>
</evidence>
<dbReference type="RefSeq" id="WP_141643168.1">
    <property type="nucleotide sequence ID" value="NZ_VIFM01000050.1"/>
</dbReference>
<dbReference type="Proteomes" id="UP000315369">
    <property type="component" value="Unassembled WGS sequence"/>
</dbReference>
<comment type="caution">
    <text evidence="5">The sequence shown here is derived from an EMBL/GenBank/DDBJ whole genome shotgun (WGS) entry which is preliminary data.</text>
</comment>
<dbReference type="PANTHER" id="PTHR45982:SF1">
    <property type="entry name" value="REGULATOR OF CHROMOSOME CONDENSATION"/>
    <property type="match status" value="1"/>
</dbReference>
<name>A0A540X1I5_9BACT</name>
<evidence type="ECO:0000256" key="1">
    <source>
        <dbReference type="ARBA" id="ARBA00022658"/>
    </source>
</evidence>
<dbReference type="Gene3D" id="2.60.40.10">
    <property type="entry name" value="Immunoglobulins"/>
    <property type="match status" value="2"/>
</dbReference>
<dbReference type="OrthoDB" id="9758365at2"/>
<feature type="signal peptide" evidence="3">
    <location>
        <begin position="1"/>
        <end position="19"/>
    </location>
</feature>
<dbReference type="EMBL" id="VIFM01000050">
    <property type="protein sequence ID" value="TQF15127.1"/>
    <property type="molecule type" value="Genomic_DNA"/>
</dbReference>
<feature type="domain" description="RCC1-like" evidence="4">
    <location>
        <begin position="218"/>
        <end position="468"/>
    </location>
</feature>
<gene>
    <name evidence="5" type="ORF">FJV41_15030</name>
</gene>
<protein>
    <submittedName>
        <fullName evidence="5">Chromosome condensation regulator RCC1</fullName>
    </submittedName>
</protein>
<reference evidence="5 6" key="1">
    <citation type="submission" date="2019-06" db="EMBL/GenBank/DDBJ databases">
        <authorList>
            <person name="Livingstone P."/>
            <person name="Whitworth D."/>
        </authorList>
    </citation>
    <scope>NUCLEOTIDE SEQUENCE [LARGE SCALE GENOMIC DNA]</scope>
    <source>
        <strain evidence="5 6">AM401</strain>
    </source>
</reference>
<dbReference type="Pfam" id="PF00415">
    <property type="entry name" value="RCC1"/>
    <property type="match status" value="1"/>
</dbReference>
<keyword evidence="6" id="KW-1185">Reference proteome</keyword>
<evidence type="ECO:0000256" key="2">
    <source>
        <dbReference type="ARBA" id="ARBA00022737"/>
    </source>
</evidence>
<dbReference type="InterPro" id="IPR013783">
    <property type="entry name" value="Ig-like_fold"/>
</dbReference>
<dbReference type="Gene3D" id="2.130.10.30">
    <property type="entry name" value="Regulator of chromosome condensation 1/beta-lactamase-inhibitor protein II"/>
    <property type="match status" value="2"/>
</dbReference>
<sequence>MKSRACVLALVTLWLAACGSDVESTPGVPVSPFMQVMSHASGDTLSEPVVRLTGTVNVPGKLAGLTARVNDGEARAVEYTEKTSTAGVFAVELTLPEGDNEVRLEAVDQSGGTSARVLSLRYAQAPQVQVLSPEEGLAITVRRVRVDAVATDNVAVTALSYTLNDGEEQTLALPTTAEGAVSFEVTPRPGANQVVVRARDAKGNTGEKTVTFRFGGLSTAGGLHSGTLRNGRVYVWGRNNRGQLGLGVDVTANQTQPQAVPGIENAASVAFNQNFSMALDSAGAVWTWGENADGQLGLGQPGTPDVAPRYAATKVPGLTGAVAVAPGFRHALVLMEDGTVRAFGNNADGQLGDGTTTARDYPVTVLGLTDVVKLVAGSMHSVALKRDGTVWTWGRNTYGNLGTGTAGTQGRPTAEVVPGLADVVDLANGRDHILAVHADGTVSSWGLGVSGQLGNGTSGANTQSATPGKVPGATDVSAVFANGNYSFARRADGSLLAWGQNGNGQLGVGDDEDRAVPTESSPEVKPLSAMGMGATHVIAVRGDGSVYAWGWNFNGSLGPDAVIDRWSYTDPVPVTLP</sequence>
<dbReference type="Pfam" id="PF25390">
    <property type="entry name" value="WD40_RLD"/>
    <property type="match status" value="1"/>
</dbReference>
<dbReference type="InterPro" id="IPR051553">
    <property type="entry name" value="Ran_GTPase-activating"/>
</dbReference>
<keyword evidence="1" id="KW-0344">Guanine-nucleotide releasing factor</keyword>
<dbReference type="SUPFAM" id="SSF50985">
    <property type="entry name" value="RCC1/BLIP-II"/>
    <property type="match status" value="1"/>
</dbReference>
<dbReference type="PANTHER" id="PTHR45982">
    <property type="entry name" value="REGULATOR OF CHROMOSOME CONDENSATION"/>
    <property type="match status" value="1"/>
</dbReference>
<keyword evidence="2" id="KW-0677">Repeat</keyword>